<dbReference type="OrthoDB" id="5405269at2"/>
<evidence type="ECO:0000313" key="2">
    <source>
        <dbReference type="Proteomes" id="UP000002534"/>
    </source>
</evidence>
<dbReference type="eggNOG" id="ENOG502ZEFG">
    <property type="taxonomic scope" value="Bacteria"/>
</dbReference>
<sequence>MNVPLLSTHYDSALALYRQRCQQQQAALVDAHVMARQEKLLWTHLHVLSRCAPLEMEPAKEAEFFVDLVSRFLSPSAEMQQEGYELALSLLQKSEPGRQGAFQALALLPPPEKDARLLDLYRQDKTLRPLLFDLWREQSWPVPAGLVSVAELRGHDNELQIAALRYAASQPKIGVELFTAYYQGLLSGGARPEKSGHLLATALWGGLLRGERNLAKPLWRCIESETNPDDLYHLLRLGSIIALPEIIPVIKHYSGQHPESAAELLALHGTGPALQTLKDLSQGEEIPPGAVDAWKWVSGRRLLPGPRLHVVPTAGESEAPPALNTIEHWWQHRLQLEEGQRLLMGEVFSTDHLLQQCRAWGGRYSDHLLDLLSFITGSPLGVTGKALQFRRLQAIRQTSTEAPPMENQYASA</sequence>
<dbReference type="Proteomes" id="UP000002534">
    <property type="component" value="Chromosome"/>
</dbReference>
<organism evidence="1 2">
    <name type="scientific">Syntrophotalea carbinolica (strain DSM 2380 / NBRC 103641 / GraBd1)</name>
    <name type="common">Pelobacter carbinolicus</name>
    <dbReference type="NCBI Taxonomy" id="338963"/>
    <lineage>
        <taxon>Bacteria</taxon>
        <taxon>Pseudomonadati</taxon>
        <taxon>Thermodesulfobacteriota</taxon>
        <taxon>Desulfuromonadia</taxon>
        <taxon>Desulfuromonadales</taxon>
        <taxon>Syntrophotaleaceae</taxon>
        <taxon>Syntrophotalea</taxon>
    </lineage>
</organism>
<proteinExistence type="predicted"/>
<keyword evidence="2" id="KW-1185">Reference proteome</keyword>
<evidence type="ECO:0008006" key="3">
    <source>
        <dbReference type="Google" id="ProtNLM"/>
    </source>
</evidence>
<accession>Q3A0P6</accession>
<dbReference type="HOGENOM" id="CLU_665258_0_0_7"/>
<reference evidence="1 2" key="2">
    <citation type="journal article" date="2012" name="BMC Genomics">
        <title>The genome of Pelobacter carbinolicus reveals surprising metabolic capabilities and physiological features.</title>
        <authorList>
            <person name="Aklujkar M."/>
            <person name="Haveman S.A."/>
            <person name="Didonato R.Jr."/>
            <person name="Chertkov O."/>
            <person name="Han C.S."/>
            <person name="Land M.L."/>
            <person name="Brown P."/>
            <person name="Lovley D.R."/>
        </authorList>
    </citation>
    <scope>NUCLEOTIDE SEQUENCE [LARGE SCALE GENOMIC DNA]</scope>
    <source>
        <strain evidence="2">DSM 2380 / NBRC 103641 / GraBd1</strain>
    </source>
</reference>
<dbReference type="KEGG" id="pca:Pcar_2826"/>
<evidence type="ECO:0000313" key="1">
    <source>
        <dbReference type="EMBL" id="ABA90061.1"/>
    </source>
</evidence>
<dbReference type="AlphaFoldDB" id="Q3A0P6"/>
<dbReference type="STRING" id="338963.Pcar_2826"/>
<reference evidence="2" key="1">
    <citation type="submission" date="2005-10" db="EMBL/GenBank/DDBJ databases">
        <title>Complete sequence of Pelobacter carbinolicus DSM 2380.</title>
        <authorList>
            <person name="Copeland A."/>
            <person name="Lucas S."/>
            <person name="Lapidus A."/>
            <person name="Barry K."/>
            <person name="Detter J.C."/>
            <person name="Glavina T."/>
            <person name="Hammon N."/>
            <person name="Israni S."/>
            <person name="Pitluck S."/>
            <person name="Chertkov O."/>
            <person name="Schmutz J."/>
            <person name="Larimer F."/>
            <person name="Land M."/>
            <person name="Kyrpides N."/>
            <person name="Ivanova N."/>
            <person name="Richardson P."/>
        </authorList>
    </citation>
    <scope>NUCLEOTIDE SEQUENCE [LARGE SCALE GENOMIC DNA]</scope>
    <source>
        <strain evidence="2">DSM 2380 / NBRC 103641 / GraBd1</strain>
    </source>
</reference>
<dbReference type="RefSeq" id="WP_011342607.1">
    <property type="nucleotide sequence ID" value="NC_007498.2"/>
</dbReference>
<gene>
    <name evidence="1" type="ordered locus">Pcar_2826</name>
</gene>
<name>Q3A0P6_SYNC1</name>
<dbReference type="EMBL" id="CP000142">
    <property type="protein sequence ID" value="ABA90061.1"/>
    <property type="molecule type" value="Genomic_DNA"/>
</dbReference>
<protein>
    <recommendedName>
        <fullName evidence="3">TIGR02270 family protein</fullName>
    </recommendedName>
</protein>